<evidence type="ECO:0000313" key="1">
    <source>
        <dbReference type="EMBL" id="SLN22523.1"/>
    </source>
</evidence>
<organism evidence="1 2">
    <name type="scientific">Pseudooctadecabacter jejudonensis</name>
    <dbReference type="NCBI Taxonomy" id="1391910"/>
    <lineage>
        <taxon>Bacteria</taxon>
        <taxon>Pseudomonadati</taxon>
        <taxon>Pseudomonadota</taxon>
        <taxon>Alphaproteobacteria</taxon>
        <taxon>Rhodobacterales</taxon>
        <taxon>Paracoccaceae</taxon>
        <taxon>Pseudooctadecabacter</taxon>
    </lineage>
</organism>
<keyword evidence="2" id="KW-1185">Reference proteome</keyword>
<gene>
    <name evidence="1" type="ORF">PSJ8397_00915</name>
</gene>
<dbReference type="EMBL" id="FWFT01000001">
    <property type="protein sequence ID" value="SLN22523.1"/>
    <property type="molecule type" value="Genomic_DNA"/>
</dbReference>
<sequence length="83" mass="9016">MTVSPAKPSAAKPLVVASLEDDTGDRCVDIIKHGDTHFTFAECRRDPEDSHGWRRLSAADGPAFTTEFAAYSAALKAVPWLIE</sequence>
<accession>A0A1Y5RPK9</accession>
<evidence type="ECO:0000313" key="2">
    <source>
        <dbReference type="Proteomes" id="UP000193623"/>
    </source>
</evidence>
<dbReference type="AlphaFoldDB" id="A0A1Y5RPK9"/>
<dbReference type="Proteomes" id="UP000193623">
    <property type="component" value="Unassembled WGS sequence"/>
</dbReference>
<protein>
    <submittedName>
        <fullName evidence="1">Uncharacterized protein</fullName>
    </submittedName>
</protein>
<reference evidence="1 2" key="1">
    <citation type="submission" date="2017-03" db="EMBL/GenBank/DDBJ databases">
        <authorList>
            <person name="Afonso C.L."/>
            <person name="Miller P.J."/>
            <person name="Scott M.A."/>
            <person name="Spackman E."/>
            <person name="Goraichik I."/>
            <person name="Dimitrov K.M."/>
            <person name="Suarez D.L."/>
            <person name="Swayne D.E."/>
        </authorList>
    </citation>
    <scope>NUCLEOTIDE SEQUENCE [LARGE SCALE GENOMIC DNA]</scope>
    <source>
        <strain evidence="1 2">CECT 8397</strain>
    </source>
</reference>
<proteinExistence type="predicted"/>
<name>A0A1Y5RPK9_9RHOB</name>